<feature type="transmembrane region" description="Helical" evidence="6">
    <location>
        <begin position="105"/>
        <end position="128"/>
    </location>
</feature>
<dbReference type="InterPro" id="IPR039020">
    <property type="entry name" value="PaxB-like"/>
</dbReference>
<evidence type="ECO:0000313" key="8">
    <source>
        <dbReference type="Proteomes" id="UP001056384"/>
    </source>
</evidence>
<feature type="transmembrane region" description="Helical" evidence="6">
    <location>
        <begin position="49"/>
        <end position="69"/>
    </location>
</feature>
<reference evidence="7" key="1">
    <citation type="submission" date="2022-06" db="EMBL/GenBank/DDBJ databases">
        <title>Complete genome sequences of two strains of the flax pathogen Septoria linicola.</title>
        <authorList>
            <person name="Lapalu N."/>
            <person name="Simon A."/>
            <person name="Demenou B."/>
            <person name="Paumier D."/>
            <person name="Guillot M.-P."/>
            <person name="Gout L."/>
            <person name="Valade R."/>
        </authorList>
    </citation>
    <scope>NUCLEOTIDE SEQUENCE</scope>
    <source>
        <strain evidence="7">SE15195</strain>
    </source>
</reference>
<keyword evidence="5 6" id="KW-0472">Membrane</keyword>
<feature type="transmembrane region" description="Helical" evidence="6">
    <location>
        <begin position="219"/>
        <end position="243"/>
    </location>
</feature>
<evidence type="ECO:0000256" key="3">
    <source>
        <dbReference type="ARBA" id="ARBA00022692"/>
    </source>
</evidence>
<dbReference type="OrthoDB" id="3645565at2759"/>
<dbReference type="PANTHER" id="PTHR42038">
    <property type="match status" value="1"/>
</dbReference>
<dbReference type="GO" id="GO:0016829">
    <property type="term" value="F:lyase activity"/>
    <property type="evidence" value="ECO:0007669"/>
    <property type="project" value="InterPro"/>
</dbReference>
<keyword evidence="4 6" id="KW-1133">Transmembrane helix</keyword>
<name>A0A9Q9AN80_9PEZI</name>
<organism evidence="7 8">
    <name type="scientific">Septoria linicola</name>
    <dbReference type="NCBI Taxonomy" id="215465"/>
    <lineage>
        <taxon>Eukaryota</taxon>
        <taxon>Fungi</taxon>
        <taxon>Dikarya</taxon>
        <taxon>Ascomycota</taxon>
        <taxon>Pezizomycotina</taxon>
        <taxon>Dothideomycetes</taxon>
        <taxon>Dothideomycetidae</taxon>
        <taxon>Mycosphaerellales</taxon>
        <taxon>Mycosphaerellaceae</taxon>
        <taxon>Septoria</taxon>
    </lineage>
</organism>
<sequence length="270" mass="30699">MGSNDVPPAHVPSHVVPMYNFLLQVGGGLWTLTYILYARESFKSQSYGMPLFALALNFAWELVYALYVAESPLEKSVFVCWLIIDCFMVYGLIKFAKHEWVHSPWVARRIGMIFAVMAVLATVGHWSFAKWWIDNDMGKREGKYYRGVVGPDTSELGFWSACVCQLHLSAASLAQLLVRQHSGGVNWSIWFSRTLGSVIGFNILYGWDWYFWPEAHQYFVTPMGLFFWITALLCDLAYGFVLWQVRKTEIITSTGRRIAGSGGDGRPKAH</sequence>
<evidence type="ECO:0000256" key="5">
    <source>
        <dbReference type="ARBA" id="ARBA00023136"/>
    </source>
</evidence>
<keyword evidence="3 6" id="KW-0812">Transmembrane</keyword>
<gene>
    <name evidence="7" type="ORF">Slin15195_G053890</name>
</gene>
<dbReference type="GO" id="GO:0016020">
    <property type="term" value="C:membrane"/>
    <property type="evidence" value="ECO:0007669"/>
    <property type="project" value="UniProtKB-SubCell"/>
</dbReference>
<protein>
    <submittedName>
        <fullName evidence="7">Terpene cyclase PaxB</fullName>
    </submittedName>
</protein>
<dbReference type="EMBL" id="CP099421">
    <property type="protein sequence ID" value="USW52070.1"/>
    <property type="molecule type" value="Genomic_DNA"/>
</dbReference>
<keyword evidence="8" id="KW-1185">Reference proteome</keyword>
<dbReference type="AlphaFoldDB" id="A0A9Q9AN80"/>
<dbReference type="Proteomes" id="UP001056384">
    <property type="component" value="Chromosome 4"/>
</dbReference>
<evidence type="ECO:0000256" key="6">
    <source>
        <dbReference type="SAM" id="Phobius"/>
    </source>
</evidence>
<comment type="similarity">
    <text evidence="2">Belongs to the paxB family.</text>
</comment>
<comment type="subcellular location">
    <subcellularLocation>
        <location evidence="1">Membrane</location>
        <topology evidence="1">Multi-pass membrane protein</topology>
    </subcellularLocation>
</comment>
<evidence type="ECO:0000256" key="1">
    <source>
        <dbReference type="ARBA" id="ARBA00004141"/>
    </source>
</evidence>
<proteinExistence type="inferred from homology"/>
<feature type="transmembrane region" description="Helical" evidence="6">
    <location>
        <begin position="190"/>
        <end position="207"/>
    </location>
</feature>
<evidence type="ECO:0000256" key="2">
    <source>
        <dbReference type="ARBA" id="ARBA00006757"/>
    </source>
</evidence>
<dbReference type="Pfam" id="PF25129">
    <property type="entry name" value="Pyr4-TMTC"/>
    <property type="match status" value="1"/>
</dbReference>
<evidence type="ECO:0000313" key="7">
    <source>
        <dbReference type="EMBL" id="USW52070.1"/>
    </source>
</evidence>
<evidence type="ECO:0000256" key="4">
    <source>
        <dbReference type="ARBA" id="ARBA00022989"/>
    </source>
</evidence>
<dbReference type="PANTHER" id="PTHR42038:SF2">
    <property type="entry name" value="TERPENE CYCLASE AUSL"/>
    <property type="match status" value="1"/>
</dbReference>
<accession>A0A9Q9AN80</accession>
<feature type="transmembrane region" description="Helical" evidence="6">
    <location>
        <begin position="18"/>
        <end position="37"/>
    </location>
</feature>